<comment type="caution">
    <text evidence="2">The sequence shown here is derived from an EMBL/GenBank/DDBJ whole genome shotgun (WGS) entry which is preliminary data.</text>
</comment>
<dbReference type="Proteomes" id="UP001595748">
    <property type="component" value="Unassembled WGS sequence"/>
</dbReference>
<evidence type="ECO:0000313" key="2">
    <source>
        <dbReference type="EMBL" id="MFC3861527.1"/>
    </source>
</evidence>
<evidence type="ECO:0000313" key="3">
    <source>
        <dbReference type="Proteomes" id="UP001595748"/>
    </source>
</evidence>
<sequence>MPERVRRLGAVLSGVSALLYLFALLLSLWSVITGKWQTQIKLPDAPWPVWMVYLLVSIFLCALLICALACAWCAAQWWMGHTRRARIGSLVCLASGLLLFGVSGYASIPLMLPALTLLYWKAVMTPRPKGRGFSGQQAP</sequence>
<organism evidence="2 3">
    <name type="scientific">Deinococcus antarcticus</name>
    <dbReference type="NCBI Taxonomy" id="1298767"/>
    <lineage>
        <taxon>Bacteria</taxon>
        <taxon>Thermotogati</taxon>
        <taxon>Deinococcota</taxon>
        <taxon>Deinococci</taxon>
        <taxon>Deinococcales</taxon>
        <taxon>Deinococcaceae</taxon>
        <taxon>Deinococcus</taxon>
    </lineage>
</organism>
<feature type="transmembrane region" description="Helical" evidence="1">
    <location>
        <begin position="52"/>
        <end position="75"/>
    </location>
</feature>
<feature type="transmembrane region" description="Helical" evidence="1">
    <location>
        <begin position="12"/>
        <end position="32"/>
    </location>
</feature>
<reference evidence="3" key="1">
    <citation type="journal article" date="2019" name="Int. J. Syst. Evol. Microbiol.">
        <title>The Global Catalogue of Microorganisms (GCM) 10K type strain sequencing project: providing services to taxonomists for standard genome sequencing and annotation.</title>
        <authorList>
            <consortium name="The Broad Institute Genomics Platform"/>
            <consortium name="The Broad Institute Genome Sequencing Center for Infectious Disease"/>
            <person name="Wu L."/>
            <person name="Ma J."/>
        </authorList>
    </citation>
    <scope>NUCLEOTIDE SEQUENCE [LARGE SCALE GENOMIC DNA]</scope>
    <source>
        <strain evidence="3">CCTCC AB 2013263</strain>
    </source>
</reference>
<protein>
    <submittedName>
        <fullName evidence="2">Uncharacterized protein</fullName>
    </submittedName>
</protein>
<keyword evidence="1" id="KW-1133">Transmembrane helix</keyword>
<keyword evidence="1" id="KW-0812">Transmembrane</keyword>
<dbReference type="RefSeq" id="WP_380078512.1">
    <property type="nucleotide sequence ID" value="NZ_JBHRZF010000144.1"/>
</dbReference>
<evidence type="ECO:0000256" key="1">
    <source>
        <dbReference type="SAM" id="Phobius"/>
    </source>
</evidence>
<name>A0ABV8ABI6_9DEIO</name>
<accession>A0ABV8ABI6</accession>
<dbReference type="EMBL" id="JBHRZF010000144">
    <property type="protein sequence ID" value="MFC3861527.1"/>
    <property type="molecule type" value="Genomic_DNA"/>
</dbReference>
<feature type="transmembrane region" description="Helical" evidence="1">
    <location>
        <begin position="87"/>
        <end position="108"/>
    </location>
</feature>
<gene>
    <name evidence="2" type="ORF">ACFOPQ_12225</name>
</gene>
<keyword evidence="1" id="KW-0472">Membrane</keyword>
<keyword evidence="3" id="KW-1185">Reference proteome</keyword>
<proteinExistence type="predicted"/>